<name>A0ABP6YFK8_9ACTN</name>
<dbReference type="RefSeq" id="WP_344846384.1">
    <property type="nucleotide sequence ID" value="NZ_BAABAA010000010.1"/>
</dbReference>
<comment type="caution">
    <text evidence="1">The sequence shown here is derived from an EMBL/GenBank/DDBJ whole genome shotgun (WGS) entry which is preliminary data.</text>
</comment>
<evidence type="ECO:0000313" key="2">
    <source>
        <dbReference type="Proteomes" id="UP001501222"/>
    </source>
</evidence>
<dbReference type="PANTHER" id="PTHR13774:SF32">
    <property type="entry name" value="ANTISENSE-ENHANCING SEQUENCE 1"/>
    <property type="match status" value="1"/>
</dbReference>
<dbReference type="SUPFAM" id="SSF54506">
    <property type="entry name" value="Diaminopimelate epimerase-like"/>
    <property type="match status" value="1"/>
</dbReference>
<dbReference type="PIRSF" id="PIRSF016184">
    <property type="entry name" value="PhzC_PhzF"/>
    <property type="match status" value="1"/>
</dbReference>
<keyword evidence="1" id="KW-0413">Isomerase</keyword>
<protein>
    <submittedName>
        <fullName evidence="1">PhzF family phenazine biosynthesis isomerase</fullName>
    </submittedName>
</protein>
<organism evidence="1 2">
    <name type="scientific">Kribbella ginsengisoli</name>
    <dbReference type="NCBI Taxonomy" id="363865"/>
    <lineage>
        <taxon>Bacteria</taxon>
        <taxon>Bacillati</taxon>
        <taxon>Actinomycetota</taxon>
        <taxon>Actinomycetes</taxon>
        <taxon>Propionibacteriales</taxon>
        <taxon>Kribbellaceae</taxon>
        <taxon>Kribbella</taxon>
    </lineage>
</organism>
<dbReference type="PANTHER" id="PTHR13774">
    <property type="entry name" value="PHENAZINE BIOSYNTHESIS PROTEIN"/>
    <property type="match status" value="1"/>
</dbReference>
<evidence type="ECO:0000313" key="1">
    <source>
        <dbReference type="EMBL" id="GAA3582709.1"/>
    </source>
</evidence>
<accession>A0ABP6YFK8</accession>
<dbReference type="Pfam" id="PF02567">
    <property type="entry name" value="PhzC-PhzF"/>
    <property type="match status" value="2"/>
</dbReference>
<proteinExistence type="predicted"/>
<dbReference type="Proteomes" id="UP001501222">
    <property type="component" value="Unassembled WGS sequence"/>
</dbReference>
<dbReference type="InterPro" id="IPR003719">
    <property type="entry name" value="Phenazine_PhzF-like"/>
</dbReference>
<reference evidence="2" key="1">
    <citation type="journal article" date="2019" name="Int. J. Syst. Evol. Microbiol.">
        <title>The Global Catalogue of Microorganisms (GCM) 10K type strain sequencing project: providing services to taxonomists for standard genome sequencing and annotation.</title>
        <authorList>
            <consortium name="The Broad Institute Genomics Platform"/>
            <consortium name="The Broad Institute Genome Sequencing Center for Infectious Disease"/>
            <person name="Wu L."/>
            <person name="Ma J."/>
        </authorList>
    </citation>
    <scope>NUCLEOTIDE SEQUENCE [LARGE SCALE GENOMIC DNA]</scope>
    <source>
        <strain evidence="2">JCM 16928</strain>
    </source>
</reference>
<dbReference type="EMBL" id="BAABAA010000010">
    <property type="protein sequence ID" value="GAA3582709.1"/>
    <property type="molecule type" value="Genomic_DNA"/>
</dbReference>
<dbReference type="Gene3D" id="3.10.310.10">
    <property type="entry name" value="Diaminopimelate Epimerase, Chain A, domain 1"/>
    <property type="match status" value="2"/>
</dbReference>
<gene>
    <name evidence="1" type="ORF">GCM10022235_61280</name>
</gene>
<sequence>MTTVDVHVVRVFTDPTGAFGNPLGIVDGRQVPLESRQALAAQLGYSETVFIDDPAAGVLQIFTPLAQMPFAGHPTVGAAWWLHSQGYEASVLRVPAGEIPVTRDGDLTSVRAHSTWGSTFTWHQLESAAEVLAASPRDYSAGHTYLWSWLNEPTGTIRSRMFAPAMGIEEDEATGSAATQLTAHLGRNLHVIQGAGSHLHTTLLEDGWTTAGGRVVPEPSRVVDLPPTHLLS</sequence>
<dbReference type="GO" id="GO:0016853">
    <property type="term" value="F:isomerase activity"/>
    <property type="evidence" value="ECO:0007669"/>
    <property type="project" value="UniProtKB-KW"/>
</dbReference>
<keyword evidence="2" id="KW-1185">Reference proteome</keyword>